<dbReference type="InterPro" id="IPR003754">
    <property type="entry name" value="4pyrrol_synth_uPrphyn_synth"/>
</dbReference>
<evidence type="ECO:0000256" key="6">
    <source>
        <dbReference type="ARBA" id="ARBA00031702"/>
    </source>
</evidence>
<dbReference type="SUPFAM" id="SSF69618">
    <property type="entry name" value="HemD-like"/>
    <property type="match status" value="1"/>
</dbReference>
<name>A0A6J6DTC3_9ZZZZ</name>
<evidence type="ECO:0000256" key="7">
    <source>
        <dbReference type="ARBA" id="ARBA00032649"/>
    </source>
</evidence>
<dbReference type="GO" id="GO:0004852">
    <property type="term" value="F:uroporphyrinogen-III synthase activity"/>
    <property type="evidence" value="ECO:0007669"/>
    <property type="project" value="UniProtKB-EC"/>
</dbReference>
<comment type="similarity">
    <text evidence="2">Belongs to the uroporphyrinogen-III synthase family.</text>
</comment>
<dbReference type="GO" id="GO:0006780">
    <property type="term" value="P:uroporphyrinogen III biosynthetic process"/>
    <property type="evidence" value="ECO:0007669"/>
    <property type="project" value="InterPro"/>
</dbReference>
<evidence type="ECO:0000256" key="8">
    <source>
        <dbReference type="ARBA" id="ARBA00048617"/>
    </source>
</evidence>
<gene>
    <name evidence="10" type="ORF">UFOPK1722_00057</name>
</gene>
<dbReference type="InterPro" id="IPR039793">
    <property type="entry name" value="UROS/Hem4"/>
</dbReference>
<dbReference type="Gene3D" id="3.40.50.10090">
    <property type="match status" value="2"/>
</dbReference>
<dbReference type="AlphaFoldDB" id="A0A6J6DTC3"/>
<reference evidence="10" key="1">
    <citation type="submission" date="2020-05" db="EMBL/GenBank/DDBJ databases">
        <authorList>
            <person name="Chiriac C."/>
            <person name="Salcher M."/>
            <person name="Ghai R."/>
            <person name="Kavagutti S V."/>
        </authorList>
    </citation>
    <scope>NUCLEOTIDE SEQUENCE</scope>
</reference>
<feature type="domain" description="Tetrapyrrole biosynthesis uroporphyrinogen III synthase" evidence="9">
    <location>
        <begin position="25"/>
        <end position="235"/>
    </location>
</feature>
<evidence type="ECO:0000256" key="1">
    <source>
        <dbReference type="ARBA" id="ARBA00004772"/>
    </source>
</evidence>
<dbReference type="Pfam" id="PF02602">
    <property type="entry name" value="HEM4"/>
    <property type="match status" value="1"/>
</dbReference>
<dbReference type="CDD" id="cd06578">
    <property type="entry name" value="HemD"/>
    <property type="match status" value="1"/>
</dbReference>
<dbReference type="EC" id="4.2.1.75" evidence="3"/>
<evidence type="ECO:0000313" key="10">
    <source>
        <dbReference type="EMBL" id="CAB4565423.1"/>
    </source>
</evidence>
<evidence type="ECO:0000256" key="5">
    <source>
        <dbReference type="ARBA" id="ARBA00023244"/>
    </source>
</evidence>
<comment type="pathway">
    <text evidence="1">Porphyrin-containing compound metabolism; protoporphyrin-IX biosynthesis; coproporphyrinogen-III from 5-aminolevulinate: step 3/4.</text>
</comment>
<evidence type="ECO:0000259" key="9">
    <source>
        <dbReference type="Pfam" id="PF02602"/>
    </source>
</evidence>
<protein>
    <recommendedName>
        <fullName evidence="3">uroporphyrinogen-III synthase</fullName>
        <ecNumber evidence="3">4.2.1.75</ecNumber>
    </recommendedName>
    <alternativeName>
        <fullName evidence="7">Hydroxymethylbilane hydrolyase [cyclizing]</fullName>
    </alternativeName>
    <alternativeName>
        <fullName evidence="6">Uroporphyrinogen-III cosynthase</fullName>
    </alternativeName>
</protein>
<dbReference type="InterPro" id="IPR036108">
    <property type="entry name" value="4pyrrol_syn_uPrphyn_synt_sf"/>
</dbReference>
<evidence type="ECO:0000256" key="3">
    <source>
        <dbReference type="ARBA" id="ARBA00013109"/>
    </source>
</evidence>
<keyword evidence="4" id="KW-0456">Lyase</keyword>
<dbReference type="EMBL" id="CAEZTS010000003">
    <property type="protein sequence ID" value="CAB4565423.1"/>
    <property type="molecule type" value="Genomic_DNA"/>
</dbReference>
<organism evidence="10">
    <name type="scientific">freshwater metagenome</name>
    <dbReference type="NCBI Taxonomy" id="449393"/>
    <lineage>
        <taxon>unclassified sequences</taxon>
        <taxon>metagenomes</taxon>
        <taxon>ecological metagenomes</taxon>
    </lineage>
</organism>
<dbReference type="PANTHER" id="PTHR38042">
    <property type="entry name" value="UROPORPHYRINOGEN-III SYNTHASE, CHLOROPLASTIC"/>
    <property type="match status" value="1"/>
</dbReference>
<keyword evidence="5" id="KW-0627">Porphyrin biosynthesis</keyword>
<evidence type="ECO:0000256" key="4">
    <source>
        <dbReference type="ARBA" id="ARBA00023239"/>
    </source>
</evidence>
<evidence type="ECO:0000256" key="2">
    <source>
        <dbReference type="ARBA" id="ARBA00008133"/>
    </source>
</evidence>
<sequence>MSDGSSESRRQRVIVTRAAERAAGLSRLLRDAGHEVVEVPVTTTTEPGDGGVAFDRALRRLHEYDWLVVTSPEGARRVVESAERVGADLRRVKRAAVGTSTAATLGGADLVPDVQTGSSLGSLFPDGDGRVLLAVAESAGTGFEEAARGKGWVVDRVHSYRTVPVVPLDVDARLVSECDAITFTAASSVEAWVAAFGTVTPGRVVAMGPQTADALRRAGIDSFVVASEQSLAGIVRALS</sequence>
<dbReference type="PANTHER" id="PTHR38042:SF1">
    <property type="entry name" value="UROPORPHYRINOGEN-III SYNTHASE, CHLOROPLASTIC"/>
    <property type="match status" value="1"/>
</dbReference>
<proteinExistence type="inferred from homology"/>
<accession>A0A6J6DTC3</accession>
<comment type="catalytic activity">
    <reaction evidence="8">
        <text>hydroxymethylbilane = uroporphyrinogen III + H2O</text>
        <dbReference type="Rhea" id="RHEA:18965"/>
        <dbReference type="ChEBI" id="CHEBI:15377"/>
        <dbReference type="ChEBI" id="CHEBI:57308"/>
        <dbReference type="ChEBI" id="CHEBI:57845"/>
        <dbReference type="EC" id="4.2.1.75"/>
    </reaction>
</comment>